<dbReference type="PANTHER" id="PTHR30540">
    <property type="entry name" value="OSMOTIC STRESS POTASSIUM TRANSPORTER"/>
    <property type="match status" value="1"/>
</dbReference>
<feature type="transmembrane region" description="Helical" evidence="10">
    <location>
        <begin position="453"/>
        <end position="475"/>
    </location>
</feature>
<evidence type="ECO:0000256" key="8">
    <source>
        <dbReference type="ARBA" id="ARBA00023065"/>
    </source>
</evidence>
<comment type="subcellular location">
    <subcellularLocation>
        <location evidence="1">Cell membrane</location>
        <topology evidence="1">Multi-pass membrane protein</topology>
    </subcellularLocation>
    <subcellularLocation>
        <location evidence="10">Membrane</location>
        <topology evidence="10">Multi-pass membrane protein</topology>
    </subcellularLocation>
</comment>
<evidence type="ECO:0000256" key="9">
    <source>
        <dbReference type="ARBA" id="ARBA00023136"/>
    </source>
</evidence>
<dbReference type="PANTHER" id="PTHR30540:SF98">
    <property type="entry name" value="POTASSIUM TRANSPORTER 6"/>
    <property type="match status" value="1"/>
</dbReference>
<evidence type="ECO:0000259" key="12">
    <source>
        <dbReference type="Pfam" id="PF22776"/>
    </source>
</evidence>
<dbReference type="AlphaFoldDB" id="E5L7Z9"/>
<dbReference type="InterPro" id="IPR003855">
    <property type="entry name" value="K+_transporter"/>
</dbReference>
<comment type="similarity">
    <text evidence="2 10">Belongs to the HAK/KUP transporter (TC 2.A.72.3) family.</text>
</comment>
<feature type="transmembrane region" description="Helical" evidence="10">
    <location>
        <begin position="21"/>
        <end position="41"/>
    </location>
</feature>
<gene>
    <name evidence="13" type="primary">HAK1</name>
</gene>
<feature type="transmembrane region" description="Helical" evidence="10">
    <location>
        <begin position="300"/>
        <end position="320"/>
    </location>
</feature>
<dbReference type="InterPro" id="IPR053952">
    <property type="entry name" value="K_trans_C"/>
</dbReference>
<dbReference type="NCBIfam" id="TIGR00794">
    <property type="entry name" value="kup"/>
    <property type="match status" value="1"/>
</dbReference>
<dbReference type="Pfam" id="PF02705">
    <property type="entry name" value="K_trans"/>
    <property type="match status" value="1"/>
</dbReference>
<feature type="transmembrane region" description="Helical" evidence="10">
    <location>
        <begin position="221"/>
        <end position="247"/>
    </location>
</feature>
<name>E5L7Z9_SALEU</name>
<protein>
    <recommendedName>
        <fullName evidence="10">Potassium transporter</fullName>
    </recommendedName>
</protein>
<evidence type="ECO:0000256" key="6">
    <source>
        <dbReference type="ARBA" id="ARBA00022958"/>
    </source>
</evidence>
<keyword evidence="5 10" id="KW-0812">Transmembrane</keyword>
<keyword evidence="3" id="KW-0813">Transport</keyword>
<reference evidence="13" key="1">
    <citation type="submission" date="2010-10" db="EMBL/GenBank/DDBJ databases">
        <authorList>
            <person name="Wu C."/>
            <person name="Su Q."/>
        </authorList>
    </citation>
    <scope>NUCLEOTIDE SEQUENCE</scope>
</reference>
<feature type="transmembrane region" description="Helical" evidence="10">
    <location>
        <begin position="427"/>
        <end position="446"/>
    </location>
</feature>
<keyword evidence="4 10" id="KW-0633">Potassium transport</keyword>
<evidence type="ECO:0000256" key="2">
    <source>
        <dbReference type="ARBA" id="ARBA00008440"/>
    </source>
</evidence>
<feature type="domain" description="K+ potassium transporter C-terminal" evidence="12">
    <location>
        <begin position="533"/>
        <end position="786"/>
    </location>
</feature>
<feature type="transmembrane region" description="Helical" evidence="10">
    <location>
        <begin position="61"/>
        <end position="82"/>
    </location>
</feature>
<evidence type="ECO:0000256" key="10">
    <source>
        <dbReference type="RuleBase" id="RU321113"/>
    </source>
</evidence>
<evidence type="ECO:0000256" key="1">
    <source>
        <dbReference type="ARBA" id="ARBA00004651"/>
    </source>
</evidence>
<sequence length="786" mass="88070">MMDPESGFYQNQLKKESWKQVLILAYQSLGVVYGDLSTSPLYVYKSAFAEDIEHSDTSEEIYGVLSFVFWTLTIIPLLKYVFIVLRADDNGEGGTFALYSLLCRHARVNSIPNCQLADEDLSEYKKDGVVPAQTNFGSGLKSILEKHRVLQKLLLILALIGTCMVIGDGVLTPAISVFSAVSGLELSMSHEHHKYVEVPVACLILIGLFALQHYGTHRVGFLFAPIVVAWLFCISSIGLYNIIYWNPHIYQALSPYHMYKFLKKTQTGGWMSLGGILLCITGSEAMFADLGHFSQLSIKIAFSFVVYPSLILAYMGQAAYLSKHHVVATDYRIGFYVSVPETLRWPVLIIAILAAVVGSQAIITGTFSIIKQCQALGCFPRVKIVHTSSKIHGQIYIPEINWTLMILCLAVTIGFRDTKRMGNASGLAVITVMLVTTCLMSLVIVLCWRKSVFVALAFVLFFGAFEALYFSAALIKFLEGAWVPVALSLIFMIIMYVWHYGTRKKYEFDVQNKVSINWLLSLGPSLGIVRVRGIGLIHTELVSGIPAIFSHFVTNLPAFHQVLVFLCVKSVAVPHVRPEERFLVGHIGPKEYRLYRCIVRCGYRDFHKDDFEFENDLVCSVAEYVRAESSKVNENGFKDESEKDHDERMTVVGSPSTYADGIKMHEDEVEVEVDNHQDLPGTSEVREIRSPVTSTAKKRVRFSLPESPKMENVSREELKDLMEAREAGIAYILGHAHVKAKNGSNWLKKLVINFGYDFLRRNSRAPSYPLSVPHASTLEVGMVCHI</sequence>
<feature type="transmembrane region" description="Helical" evidence="10">
    <location>
        <begin position="345"/>
        <end position="370"/>
    </location>
</feature>
<feature type="transmembrane region" description="Helical" evidence="10">
    <location>
        <begin position="481"/>
        <end position="498"/>
    </location>
</feature>
<accession>E5L7Z9</accession>
<dbReference type="GO" id="GO:0015079">
    <property type="term" value="F:potassium ion transmembrane transporter activity"/>
    <property type="evidence" value="ECO:0007669"/>
    <property type="project" value="UniProtKB-UniRule"/>
</dbReference>
<evidence type="ECO:0000259" key="11">
    <source>
        <dbReference type="Pfam" id="PF02705"/>
    </source>
</evidence>
<evidence type="ECO:0000256" key="4">
    <source>
        <dbReference type="ARBA" id="ARBA00022538"/>
    </source>
</evidence>
<comment type="function">
    <text evidence="10">Potassium transporter.</text>
</comment>
<keyword evidence="6 10" id="KW-0630">Potassium</keyword>
<organism evidence="13">
    <name type="scientific">Salicornia europaea</name>
    <name type="common">Common glasswort</name>
    <name type="synonym">Salicornia herbacea</name>
    <dbReference type="NCBI Taxonomy" id="206448"/>
    <lineage>
        <taxon>Eukaryota</taxon>
        <taxon>Viridiplantae</taxon>
        <taxon>Streptophyta</taxon>
        <taxon>Embryophyta</taxon>
        <taxon>Tracheophyta</taxon>
        <taxon>Spermatophyta</taxon>
        <taxon>Magnoliopsida</taxon>
        <taxon>eudicotyledons</taxon>
        <taxon>Gunneridae</taxon>
        <taxon>Pentapetalae</taxon>
        <taxon>Caryophyllales</taxon>
        <taxon>Chenopodiaceae</taxon>
        <taxon>Salicornioideae</taxon>
        <taxon>Salicornia</taxon>
        <taxon>Salicornia subgen. Salicornia</taxon>
    </lineage>
</organism>
<dbReference type="Pfam" id="PF22776">
    <property type="entry name" value="K_trans_C"/>
    <property type="match status" value="1"/>
</dbReference>
<feature type="transmembrane region" description="Helical" evidence="10">
    <location>
        <begin position="153"/>
        <end position="175"/>
    </location>
</feature>
<dbReference type="EMBL" id="HQ336747">
    <property type="protein sequence ID" value="ADP95697.1"/>
    <property type="molecule type" value="mRNA"/>
</dbReference>
<keyword evidence="7 10" id="KW-1133">Transmembrane helix</keyword>
<feature type="transmembrane region" description="Helical" evidence="10">
    <location>
        <begin position="195"/>
        <end position="214"/>
    </location>
</feature>
<evidence type="ECO:0000256" key="7">
    <source>
        <dbReference type="ARBA" id="ARBA00022989"/>
    </source>
</evidence>
<feature type="transmembrane region" description="Helical" evidence="10">
    <location>
        <begin position="267"/>
        <end position="288"/>
    </location>
</feature>
<keyword evidence="9 10" id="KW-0472">Membrane</keyword>
<evidence type="ECO:0000313" key="13">
    <source>
        <dbReference type="EMBL" id="ADP95697.1"/>
    </source>
</evidence>
<dbReference type="InterPro" id="IPR053951">
    <property type="entry name" value="K_trans_N"/>
</dbReference>
<dbReference type="GO" id="GO:0005886">
    <property type="term" value="C:plasma membrane"/>
    <property type="evidence" value="ECO:0007669"/>
    <property type="project" value="UniProtKB-SubCell"/>
</dbReference>
<feature type="domain" description="K+ potassium transporter integral membrane" evidence="11">
    <location>
        <begin position="24"/>
        <end position="520"/>
    </location>
</feature>
<evidence type="ECO:0000256" key="3">
    <source>
        <dbReference type="ARBA" id="ARBA00022448"/>
    </source>
</evidence>
<evidence type="ECO:0000256" key="5">
    <source>
        <dbReference type="ARBA" id="ARBA00022692"/>
    </source>
</evidence>
<feature type="transmembrane region" description="Helical" evidence="10">
    <location>
        <begin position="391"/>
        <end position="415"/>
    </location>
</feature>
<proteinExistence type="evidence at transcript level"/>
<keyword evidence="8 10" id="KW-0406">Ion transport</keyword>